<reference evidence="6 7" key="1">
    <citation type="submission" date="2016-10" db="EMBL/GenBank/DDBJ databases">
        <authorList>
            <person name="de Groot N.N."/>
        </authorList>
    </citation>
    <scope>NUCLEOTIDE SEQUENCE [LARGE SCALE GENOMIC DNA]</scope>
    <source>
        <strain evidence="6 7">DSM 2698</strain>
    </source>
</reference>
<evidence type="ECO:0000259" key="5">
    <source>
        <dbReference type="PROSITE" id="PS51891"/>
    </source>
</evidence>
<dbReference type="AlphaFoldDB" id="A0A1G5ML30"/>
<dbReference type="Proteomes" id="UP000199347">
    <property type="component" value="Unassembled WGS sequence"/>
</dbReference>
<dbReference type="PANTHER" id="PTHR33337">
    <property type="entry name" value="GFA DOMAIN-CONTAINING PROTEIN"/>
    <property type="match status" value="1"/>
</dbReference>
<dbReference type="PANTHER" id="PTHR33337:SF40">
    <property type="entry name" value="CENP-V_GFA DOMAIN-CONTAINING PROTEIN-RELATED"/>
    <property type="match status" value="1"/>
</dbReference>
<organism evidence="6 7">
    <name type="scientific">Afifella marina DSM 2698</name>
    <dbReference type="NCBI Taxonomy" id="1120955"/>
    <lineage>
        <taxon>Bacteria</taxon>
        <taxon>Pseudomonadati</taxon>
        <taxon>Pseudomonadota</taxon>
        <taxon>Alphaproteobacteria</taxon>
        <taxon>Hyphomicrobiales</taxon>
        <taxon>Afifellaceae</taxon>
        <taxon>Afifella</taxon>
    </lineage>
</organism>
<keyword evidence="3" id="KW-0862">Zinc</keyword>
<comment type="similarity">
    <text evidence="1">Belongs to the Gfa family.</text>
</comment>
<dbReference type="GO" id="GO:0016846">
    <property type="term" value="F:carbon-sulfur lyase activity"/>
    <property type="evidence" value="ECO:0007669"/>
    <property type="project" value="InterPro"/>
</dbReference>
<protein>
    <submittedName>
        <fullName evidence="6">Uncharacterized conserved protein</fullName>
    </submittedName>
</protein>
<dbReference type="Gene3D" id="3.90.1590.10">
    <property type="entry name" value="glutathione-dependent formaldehyde- activating enzyme (gfa)"/>
    <property type="match status" value="1"/>
</dbReference>
<evidence type="ECO:0000313" key="7">
    <source>
        <dbReference type="Proteomes" id="UP000199347"/>
    </source>
</evidence>
<evidence type="ECO:0000313" key="6">
    <source>
        <dbReference type="EMBL" id="SCZ25782.1"/>
    </source>
</evidence>
<proteinExistence type="inferred from homology"/>
<sequence length="130" mass="14248">MTELSGSCLCGAVRFSVSGEVRQVVSCHCTQCRKQSGHFWATSAARKADMDIVGTEYVRWYQATAEARRGFCELCGSLLFFEGKGREDVAFSAGALDGKTGLTTEAHVFVAEKGDYYQIAPEEPQFDGRD</sequence>
<gene>
    <name evidence="6" type="ORF">SAMN03080610_00849</name>
</gene>
<dbReference type="STRING" id="1120955.SAMN03080610_00849"/>
<keyword evidence="4" id="KW-0456">Lyase</keyword>
<dbReference type="GO" id="GO:0046872">
    <property type="term" value="F:metal ion binding"/>
    <property type="evidence" value="ECO:0007669"/>
    <property type="project" value="UniProtKB-KW"/>
</dbReference>
<dbReference type="InterPro" id="IPR011057">
    <property type="entry name" value="Mss4-like_sf"/>
</dbReference>
<evidence type="ECO:0000256" key="3">
    <source>
        <dbReference type="ARBA" id="ARBA00022833"/>
    </source>
</evidence>
<evidence type="ECO:0000256" key="4">
    <source>
        <dbReference type="ARBA" id="ARBA00023239"/>
    </source>
</evidence>
<dbReference type="InterPro" id="IPR006913">
    <property type="entry name" value="CENP-V/GFA"/>
</dbReference>
<dbReference type="SUPFAM" id="SSF51316">
    <property type="entry name" value="Mss4-like"/>
    <property type="match status" value="1"/>
</dbReference>
<dbReference type="EMBL" id="FMVW01000001">
    <property type="protein sequence ID" value="SCZ25782.1"/>
    <property type="molecule type" value="Genomic_DNA"/>
</dbReference>
<evidence type="ECO:0000256" key="1">
    <source>
        <dbReference type="ARBA" id="ARBA00005495"/>
    </source>
</evidence>
<feature type="domain" description="CENP-V/GFA" evidence="5">
    <location>
        <begin position="4"/>
        <end position="118"/>
    </location>
</feature>
<keyword evidence="2" id="KW-0479">Metal-binding</keyword>
<keyword evidence="7" id="KW-1185">Reference proteome</keyword>
<dbReference type="RefSeq" id="WP_092809795.1">
    <property type="nucleotide sequence ID" value="NZ_FMVW01000001.1"/>
</dbReference>
<name>A0A1G5ML30_AFIMA</name>
<accession>A0A1G5ML30</accession>
<dbReference type="OrthoDB" id="9807246at2"/>
<dbReference type="Pfam" id="PF04828">
    <property type="entry name" value="GFA"/>
    <property type="match status" value="1"/>
</dbReference>
<evidence type="ECO:0000256" key="2">
    <source>
        <dbReference type="ARBA" id="ARBA00022723"/>
    </source>
</evidence>
<dbReference type="PROSITE" id="PS51891">
    <property type="entry name" value="CENP_V_GFA"/>
    <property type="match status" value="1"/>
</dbReference>